<evidence type="ECO:0000313" key="1">
    <source>
        <dbReference type="EMBL" id="KAL2337436.1"/>
    </source>
</evidence>
<dbReference type="PANTHER" id="PTHR47926">
    <property type="entry name" value="PENTATRICOPEPTIDE REPEAT-CONTAINING PROTEIN"/>
    <property type="match status" value="1"/>
</dbReference>
<dbReference type="Proteomes" id="UP001603857">
    <property type="component" value="Unassembled WGS sequence"/>
</dbReference>
<organism evidence="1 2">
    <name type="scientific">Flemingia macrophylla</name>
    <dbReference type="NCBI Taxonomy" id="520843"/>
    <lineage>
        <taxon>Eukaryota</taxon>
        <taxon>Viridiplantae</taxon>
        <taxon>Streptophyta</taxon>
        <taxon>Embryophyta</taxon>
        <taxon>Tracheophyta</taxon>
        <taxon>Spermatophyta</taxon>
        <taxon>Magnoliopsida</taxon>
        <taxon>eudicotyledons</taxon>
        <taxon>Gunneridae</taxon>
        <taxon>Pentapetalae</taxon>
        <taxon>rosids</taxon>
        <taxon>fabids</taxon>
        <taxon>Fabales</taxon>
        <taxon>Fabaceae</taxon>
        <taxon>Papilionoideae</taxon>
        <taxon>50 kb inversion clade</taxon>
        <taxon>NPAAA clade</taxon>
        <taxon>indigoferoid/millettioid clade</taxon>
        <taxon>Phaseoleae</taxon>
        <taxon>Flemingia</taxon>
    </lineage>
</organism>
<accession>A0ABD1MNP3</accession>
<reference evidence="1 2" key="1">
    <citation type="submission" date="2024-08" db="EMBL/GenBank/DDBJ databases">
        <title>Insights into the chromosomal genome structure of Flemingia macrophylla.</title>
        <authorList>
            <person name="Ding Y."/>
            <person name="Zhao Y."/>
            <person name="Bi W."/>
            <person name="Wu M."/>
            <person name="Zhao G."/>
            <person name="Gong Y."/>
            <person name="Li W."/>
            <person name="Zhang P."/>
        </authorList>
    </citation>
    <scope>NUCLEOTIDE SEQUENCE [LARGE SCALE GENOMIC DNA]</scope>
    <source>
        <strain evidence="1">DYQJB</strain>
        <tissue evidence="1">Leaf</tissue>
    </source>
</reference>
<protein>
    <submittedName>
        <fullName evidence="1">Uncharacterized protein</fullName>
    </submittedName>
</protein>
<gene>
    <name evidence="1" type="ORF">Fmac_011882</name>
</gene>
<name>A0ABD1MNP3_9FABA</name>
<proteinExistence type="predicted"/>
<evidence type="ECO:0000313" key="2">
    <source>
        <dbReference type="Proteomes" id="UP001603857"/>
    </source>
</evidence>
<dbReference type="InterPro" id="IPR046960">
    <property type="entry name" value="PPR_At4g14850-like_plant"/>
</dbReference>
<sequence length="104" mass="11547">MWSSESRLLKSGALHMHCVRQGMLLDHVSLTGVVSACGYTRNLELGSHMHDLAQNVAYGTHVSVRNVLMSIYAKYVVPKDAKAVFMLISNRNVVSWTTVISIDE</sequence>
<keyword evidence="2" id="KW-1185">Reference proteome</keyword>
<dbReference type="AlphaFoldDB" id="A0ABD1MNP3"/>
<dbReference type="EMBL" id="JBGMDY010000004">
    <property type="protein sequence ID" value="KAL2337436.1"/>
    <property type="molecule type" value="Genomic_DNA"/>
</dbReference>
<comment type="caution">
    <text evidence="1">The sequence shown here is derived from an EMBL/GenBank/DDBJ whole genome shotgun (WGS) entry which is preliminary data.</text>
</comment>